<gene>
    <name evidence="1" type="ORF">SAMN05421507_12363</name>
</gene>
<dbReference type="NCBIfam" id="NF038070">
    <property type="entry name" value="LmbU_fam_TF"/>
    <property type="match status" value="1"/>
</dbReference>
<organism evidence="1 2">
    <name type="scientific">Lentzea jiangxiensis</name>
    <dbReference type="NCBI Taxonomy" id="641025"/>
    <lineage>
        <taxon>Bacteria</taxon>
        <taxon>Bacillati</taxon>
        <taxon>Actinomycetota</taxon>
        <taxon>Actinomycetes</taxon>
        <taxon>Pseudonocardiales</taxon>
        <taxon>Pseudonocardiaceae</taxon>
        <taxon>Lentzea</taxon>
    </lineage>
</organism>
<keyword evidence="2" id="KW-1185">Reference proteome</keyword>
<evidence type="ECO:0000313" key="1">
    <source>
        <dbReference type="EMBL" id="SDP94264.1"/>
    </source>
</evidence>
<proteinExistence type="predicted"/>
<dbReference type="InterPro" id="IPR049735">
    <property type="entry name" value="NovE/LmbU-like"/>
</dbReference>
<sequence>MNGEKLNNTASPRQALVTPIRPAYRSDVTAQGKVLLSRVGLRIPEQLSFADWEKAGRQLAGIVDSSSWSLGDWLIYGAAHYSDRYQRVIRAVGLSYKTLRNYSWVSRRFPIERRREDLSFQHHAEVASLPADLQDRLLDACTAGGWTTKKLRDKVRTVNAVNSSAAPSRELVSRVDVPAPRLRLWQAAARRSGTDLSDWLLSSLDQAAAAVLGDNTVAESATSTDEVVTAIHVASKDE</sequence>
<accession>A0A1H0WU28</accession>
<dbReference type="Proteomes" id="UP000199691">
    <property type="component" value="Unassembled WGS sequence"/>
</dbReference>
<dbReference type="AlphaFoldDB" id="A0A1H0WU28"/>
<name>A0A1H0WU28_9PSEU</name>
<dbReference type="EMBL" id="FNIX01000023">
    <property type="protein sequence ID" value="SDP94264.1"/>
    <property type="molecule type" value="Genomic_DNA"/>
</dbReference>
<dbReference type="RefSeq" id="WP_143022986.1">
    <property type="nucleotide sequence ID" value="NZ_FNIX01000023.1"/>
</dbReference>
<protein>
    <submittedName>
        <fullName evidence="1">Uncharacterized protein</fullName>
    </submittedName>
</protein>
<dbReference type="OrthoDB" id="3383999at2"/>
<reference evidence="2" key="1">
    <citation type="submission" date="2016-10" db="EMBL/GenBank/DDBJ databases">
        <authorList>
            <person name="Varghese N."/>
            <person name="Submissions S."/>
        </authorList>
    </citation>
    <scope>NUCLEOTIDE SEQUENCE [LARGE SCALE GENOMIC DNA]</scope>
    <source>
        <strain evidence="2">CGMCC 4.6609</strain>
    </source>
</reference>
<evidence type="ECO:0000313" key="2">
    <source>
        <dbReference type="Proteomes" id="UP000199691"/>
    </source>
</evidence>